<dbReference type="Ensembl" id="ENSBGRT00000016399.1">
    <property type="protein sequence ID" value="ENSBGRP00000014239.1"/>
    <property type="gene ID" value="ENSBGRG00000008959.1"/>
</dbReference>
<dbReference type="PANTHER" id="PTHR41694">
    <property type="entry name" value="ENDOGENOUS RETROVIRUS GROUP K MEMBER POL PROTEIN"/>
    <property type="match status" value="1"/>
</dbReference>
<dbReference type="GO" id="GO:0003964">
    <property type="term" value="F:RNA-directed DNA polymerase activity"/>
    <property type="evidence" value="ECO:0007669"/>
    <property type="project" value="UniProtKB-KW"/>
</dbReference>
<reference evidence="10" key="3">
    <citation type="submission" date="2025-09" db="UniProtKB">
        <authorList>
            <consortium name="Ensembl"/>
        </authorList>
    </citation>
    <scope>IDENTIFICATION</scope>
</reference>
<evidence type="ECO:0000256" key="4">
    <source>
        <dbReference type="ARBA" id="ARBA00022722"/>
    </source>
</evidence>
<evidence type="ECO:0000259" key="8">
    <source>
        <dbReference type="PROSITE" id="PS50878"/>
    </source>
</evidence>
<evidence type="ECO:0000256" key="5">
    <source>
        <dbReference type="ARBA" id="ARBA00022759"/>
    </source>
</evidence>
<keyword evidence="2" id="KW-0808">Transferase</keyword>
<dbReference type="Pfam" id="PF00075">
    <property type="entry name" value="RNase_H"/>
    <property type="match status" value="1"/>
</dbReference>
<sequence length="410" mass="46410">MKNSPTLCQKLVNATIEDIRAKYEQVYMIHYMDGILIAHPDRAHLQTALQDLTQALSARGLKIAPEKIQTNLPITYLGRVINSETVTHAPLQLRKVHLVTLNDYQKLLGVINWIRPYLKLTTAELKPLFNILPGDPDPTSKRQLTIEAQEALDKVEKALSDSYVKRIELAASWQFLCLATPTAPMGVLWPNGPLEWVHLPAQAKKVVASYPGLVATLILKGRKWSIELFGKEPSEIVIPYNKEQLDALLMFDENWQIAIGNYFGQILHHLPSHVLLNFISKHAVIFPVRCKHSPNPGTQMAFTNGSANGRASIVTRDQHKVLQTQETSAQRAELTAVIEAFVMFAEEEFNLYSDSQYVVRLFPHIETAVLPDNKTAIFHLLTKLQQQIWERNRDHILLATCKLILDCLDL</sequence>
<evidence type="ECO:0000256" key="2">
    <source>
        <dbReference type="ARBA" id="ARBA00022679"/>
    </source>
</evidence>
<proteinExistence type="inferred from homology"/>
<dbReference type="Pfam" id="PF06817">
    <property type="entry name" value="RVT_thumb"/>
    <property type="match status" value="1"/>
</dbReference>
<dbReference type="InterPro" id="IPR043128">
    <property type="entry name" value="Rev_trsase/Diguanyl_cyclase"/>
</dbReference>
<evidence type="ECO:0000313" key="10">
    <source>
        <dbReference type="Ensembl" id="ENSBGRP00000014239.1"/>
    </source>
</evidence>
<keyword evidence="7" id="KW-0695">RNA-directed DNA polymerase</keyword>
<dbReference type="PROSITE" id="PS50878">
    <property type="entry name" value="RT_POL"/>
    <property type="match status" value="1"/>
</dbReference>
<name>A0A8B9WYJ4_BOSMU</name>
<evidence type="ECO:0000256" key="6">
    <source>
        <dbReference type="ARBA" id="ARBA00022801"/>
    </source>
</evidence>
<dbReference type="PANTHER" id="PTHR41694:SF3">
    <property type="entry name" value="RNA-DIRECTED DNA POLYMERASE-RELATED"/>
    <property type="match status" value="1"/>
</dbReference>
<dbReference type="PROSITE" id="PS50879">
    <property type="entry name" value="RNASE_H_1"/>
    <property type="match status" value="1"/>
</dbReference>
<dbReference type="InterPro" id="IPR043502">
    <property type="entry name" value="DNA/RNA_pol_sf"/>
</dbReference>
<dbReference type="AlphaFoldDB" id="A0A8B9WYJ4"/>
<dbReference type="GeneTree" id="ENSGT00670000098165"/>
<dbReference type="GO" id="GO:0004523">
    <property type="term" value="F:RNA-DNA hybrid ribonuclease activity"/>
    <property type="evidence" value="ECO:0007669"/>
    <property type="project" value="InterPro"/>
</dbReference>
<dbReference type="InterPro" id="IPR036397">
    <property type="entry name" value="RNaseH_sf"/>
</dbReference>
<evidence type="ECO:0000256" key="3">
    <source>
        <dbReference type="ARBA" id="ARBA00022695"/>
    </source>
</evidence>
<evidence type="ECO:0000313" key="11">
    <source>
        <dbReference type="Proteomes" id="UP000694520"/>
    </source>
</evidence>
<keyword evidence="3" id="KW-0548">Nucleotidyltransferase</keyword>
<dbReference type="Gene3D" id="3.30.70.270">
    <property type="match status" value="2"/>
</dbReference>
<dbReference type="SUPFAM" id="SSF56672">
    <property type="entry name" value="DNA/RNA polymerases"/>
    <property type="match status" value="1"/>
</dbReference>
<keyword evidence="6" id="KW-0378">Hydrolase</keyword>
<keyword evidence="5" id="KW-0255">Endonuclease</keyword>
<reference evidence="10" key="2">
    <citation type="submission" date="2025-08" db="UniProtKB">
        <authorList>
            <consortium name="Ensembl"/>
        </authorList>
    </citation>
    <scope>IDENTIFICATION</scope>
</reference>
<reference evidence="10" key="1">
    <citation type="submission" date="2019-05" db="EMBL/GenBank/DDBJ databases">
        <authorList>
            <person name="Zhang S."/>
            <person name="Liu J."/>
        </authorList>
    </citation>
    <scope>NUCLEOTIDE SEQUENCE [LARGE SCALE GENOMIC DNA]</scope>
</reference>
<evidence type="ECO:0000256" key="1">
    <source>
        <dbReference type="ARBA" id="ARBA00010879"/>
    </source>
</evidence>
<evidence type="ECO:0000256" key="7">
    <source>
        <dbReference type="ARBA" id="ARBA00022918"/>
    </source>
</evidence>
<dbReference type="InterPro" id="IPR010661">
    <property type="entry name" value="RVT_thumb"/>
</dbReference>
<protein>
    <submittedName>
        <fullName evidence="10">Uncharacterized protein</fullName>
    </submittedName>
</protein>
<dbReference type="InterPro" id="IPR000477">
    <property type="entry name" value="RT_dom"/>
</dbReference>
<dbReference type="InterPro" id="IPR002156">
    <property type="entry name" value="RNaseH_domain"/>
</dbReference>
<comment type="similarity">
    <text evidence="1">Belongs to the beta type-B retroviral polymerase family. HERV class-II K(HML-2) pol subfamily.</text>
</comment>
<feature type="domain" description="Reverse transcriptase" evidence="8">
    <location>
        <begin position="1"/>
        <end position="81"/>
    </location>
</feature>
<dbReference type="Pfam" id="PF00078">
    <property type="entry name" value="RVT_1"/>
    <property type="match status" value="1"/>
</dbReference>
<keyword evidence="11" id="KW-1185">Reference proteome</keyword>
<accession>A0A8B9WYJ4</accession>
<dbReference type="Gene3D" id="3.30.420.10">
    <property type="entry name" value="Ribonuclease H-like superfamily/Ribonuclease H"/>
    <property type="match status" value="1"/>
</dbReference>
<organism evidence="10 11">
    <name type="scientific">Bos mutus grunniens</name>
    <name type="common">Wild yak</name>
    <name type="synonym">Bos grunniens</name>
    <dbReference type="NCBI Taxonomy" id="30521"/>
    <lineage>
        <taxon>Eukaryota</taxon>
        <taxon>Metazoa</taxon>
        <taxon>Chordata</taxon>
        <taxon>Craniata</taxon>
        <taxon>Vertebrata</taxon>
        <taxon>Euteleostomi</taxon>
        <taxon>Mammalia</taxon>
        <taxon>Eutheria</taxon>
        <taxon>Laurasiatheria</taxon>
        <taxon>Artiodactyla</taxon>
        <taxon>Ruminantia</taxon>
        <taxon>Pecora</taxon>
        <taxon>Bovidae</taxon>
        <taxon>Bovinae</taxon>
        <taxon>Bos</taxon>
    </lineage>
</organism>
<dbReference type="GO" id="GO:0035613">
    <property type="term" value="F:RNA stem-loop binding"/>
    <property type="evidence" value="ECO:0007669"/>
    <property type="project" value="TreeGrafter"/>
</dbReference>
<feature type="domain" description="RNase H type-1" evidence="9">
    <location>
        <begin position="295"/>
        <end position="410"/>
    </location>
</feature>
<dbReference type="Proteomes" id="UP000694520">
    <property type="component" value="Chromosome 8"/>
</dbReference>
<keyword evidence="4" id="KW-0540">Nuclease</keyword>
<evidence type="ECO:0000259" key="9">
    <source>
        <dbReference type="PROSITE" id="PS50879"/>
    </source>
</evidence>